<gene>
    <name evidence="2" type="ORF">HF526_08015</name>
</gene>
<comment type="caution">
    <text evidence="2">The sequence shown here is derived from an EMBL/GenBank/DDBJ whole genome shotgun (WGS) entry which is preliminary data.</text>
</comment>
<proteinExistence type="predicted"/>
<dbReference type="Pfam" id="PF20060">
    <property type="entry name" value="DUF6459"/>
    <property type="match status" value="1"/>
</dbReference>
<reference evidence="2 3" key="1">
    <citation type="submission" date="2020-04" db="EMBL/GenBank/DDBJ databases">
        <authorList>
            <person name="Klaysubun C."/>
            <person name="Duangmal K."/>
            <person name="Lipun K."/>
        </authorList>
    </citation>
    <scope>NUCLEOTIDE SEQUENCE [LARGE SCALE GENOMIC DNA]</scope>
    <source>
        <strain evidence="2 3">K10HN5</strain>
    </source>
</reference>
<feature type="region of interest" description="Disordered" evidence="1">
    <location>
        <begin position="1"/>
        <end position="64"/>
    </location>
</feature>
<name>A0ABX1S856_9PSEU</name>
<accession>A0ABX1S856</accession>
<evidence type="ECO:0000313" key="2">
    <source>
        <dbReference type="EMBL" id="NMH97260.1"/>
    </source>
</evidence>
<feature type="compositionally biased region" description="Pro residues" evidence="1">
    <location>
        <begin position="43"/>
        <end position="53"/>
    </location>
</feature>
<dbReference type="RefSeq" id="WP_169380702.1">
    <property type="nucleotide sequence ID" value="NZ_JAAXLA010000010.1"/>
</dbReference>
<keyword evidence="3" id="KW-1185">Reference proteome</keyword>
<organism evidence="2 3">
    <name type="scientific">Pseudonocardia acidicola</name>
    <dbReference type="NCBI Taxonomy" id="2724939"/>
    <lineage>
        <taxon>Bacteria</taxon>
        <taxon>Bacillati</taxon>
        <taxon>Actinomycetota</taxon>
        <taxon>Actinomycetes</taxon>
        <taxon>Pseudonocardiales</taxon>
        <taxon>Pseudonocardiaceae</taxon>
        <taxon>Pseudonocardia</taxon>
    </lineage>
</organism>
<evidence type="ECO:0000313" key="3">
    <source>
        <dbReference type="Proteomes" id="UP000820669"/>
    </source>
</evidence>
<evidence type="ECO:0000256" key="1">
    <source>
        <dbReference type="SAM" id="MobiDB-lite"/>
    </source>
</evidence>
<protein>
    <submittedName>
        <fullName evidence="2">Uncharacterized protein</fullName>
    </submittedName>
</protein>
<dbReference type="Proteomes" id="UP000820669">
    <property type="component" value="Unassembled WGS sequence"/>
</dbReference>
<sequence>MTTTTVAPPGAPAPQRVQPRLRALRYEPEPDTGPAQLALPTGTPGPPPPPGRPPAAQRTLEDGTVRRHAQGIVRLILEVLDGRRPVAHLNRHLEPGPLRYVAAAAGTRGGARRDGSARMRSLRLDQPRLGAAEVAAVCLLGGRIRALAARFELFDDAVGGWRCTALRIG</sequence>
<dbReference type="EMBL" id="JAAXLA010000010">
    <property type="protein sequence ID" value="NMH97260.1"/>
    <property type="molecule type" value="Genomic_DNA"/>
</dbReference>
<dbReference type="InterPro" id="IPR045596">
    <property type="entry name" value="DUF6459"/>
</dbReference>